<evidence type="ECO:0000256" key="1">
    <source>
        <dbReference type="SAM" id="Phobius"/>
    </source>
</evidence>
<keyword evidence="1" id="KW-1133">Transmembrane helix</keyword>
<dbReference type="AlphaFoldDB" id="A0A073J3R4"/>
<evidence type="ECO:0000313" key="3">
    <source>
        <dbReference type="Proteomes" id="UP000027746"/>
    </source>
</evidence>
<evidence type="ECO:0000313" key="2">
    <source>
        <dbReference type="EMBL" id="KEJ96594.1"/>
    </source>
</evidence>
<gene>
    <name evidence="2" type="ORF">SUH3_14650</name>
</gene>
<dbReference type="OrthoDB" id="7874312at2"/>
<proteinExistence type="predicted"/>
<reference evidence="2 3" key="1">
    <citation type="submission" date="2014-01" db="EMBL/GenBank/DDBJ databases">
        <title>Sulfitobacter sp. H3 (MCCC 1A00686) Genome Sequencing.</title>
        <authorList>
            <person name="Lai Q."/>
            <person name="Hong Z."/>
        </authorList>
    </citation>
    <scope>NUCLEOTIDE SEQUENCE [LARGE SCALE GENOMIC DNA]</scope>
    <source>
        <strain evidence="2 3">H3</strain>
    </source>
</reference>
<dbReference type="EMBL" id="JAMD01000003">
    <property type="protein sequence ID" value="KEJ96594.1"/>
    <property type="molecule type" value="Genomic_DNA"/>
</dbReference>
<name>A0A073J3R4_9RHOB</name>
<dbReference type="GeneID" id="68869090"/>
<keyword evidence="1" id="KW-0812">Transmembrane</keyword>
<comment type="caution">
    <text evidence="2">The sequence shown here is derived from an EMBL/GenBank/DDBJ whole genome shotgun (WGS) entry which is preliminary data.</text>
</comment>
<sequence>MTTQLTLDARTERLRDALDKALGVKGRTFSAALRKAGRRLPKQVRKQADVVVRAQAIDGHPKLRRTIDMAAVARAETDILAHLKTIDRADLRRGRLLGLAGVIVFNLIVVAALFVVWLVWSGHL</sequence>
<feature type="transmembrane region" description="Helical" evidence="1">
    <location>
        <begin position="96"/>
        <end position="120"/>
    </location>
</feature>
<dbReference type="RefSeq" id="WP_037924055.1">
    <property type="nucleotide sequence ID" value="NZ_CP054599.1"/>
</dbReference>
<organism evidence="2 3">
    <name type="scientific">Pseudosulfitobacter pseudonitzschiae</name>
    <dbReference type="NCBI Taxonomy" id="1402135"/>
    <lineage>
        <taxon>Bacteria</taxon>
        <taxon>Pseudomonadati</taxon>
        <taxon>Pseudomonadota</taxon>
        <taxon>Alphaproteobacteria</taxon>
        <taxon>Rhodobacterales</taxon>
        <taxon>Roseobacteraceae</taxon>
        <taxon>Pseudosulfitobacter</taxon>
    </lineage>
</organism>
<keyword evidence="1" id="KW-0472">Membrane</keyword>
<protein>
    <submittedName>
        <fullName evidence="2">Uncharacterized protein</fullName>
    </submittedName>
</protein>
<dbReference type="Proteomes" id="UP000027746">
    <property type="component" value="Unassembled WGS sequence"/>
</dbReference>
<keyword evidence="3" id="KW-1185">Reference proteome</keyword>
<accession>A0A073J3R4</accession>